<dbReference type="PANTHER" id="PTHR37319">
    <property type="entry name" value="TRANSPOSASE"/>
    <property type="match status" value="1"/>
</dbReference>
<dbReference type="GO" id="GO:0006313">
    <property type="term" value="P:DNA transposition"/>
    <property type="evidence" value="ECO:0007669"/>
    <property type="project" value="InterPro"/>
</dbReference>
<protein>
    <submittedName>
        <fullName evidence="2">Transposase</fullName>
    </submittedName>
</protein>
<dbReference type="EMBL" id="CP017599">
    <property type="protein sequence ID" value="AOX02045.1"/>
    <property type="molecule type" value="Genomic_DNA"/>
</dbReference>
<dbReference type="GO" id="GO:0003677">
    <property type="term" value="F:DNA binding"/>
    <property type="evidence" value="ECO:0007669"/>
    <property type="project" value="InterPro"/>
</dbReference>
<dbReference type="Gene3D" id="3.90.350.10">
    <property type="entry name" value="Transposase Inhibitor Protein From Tn5, Chain A, domain 1"/>
    <property type="match status" value="1"/>
</dbReference>
<dbReference type="NCBIfam" id="NF033591">
    <property type="entry name" value="transpos_IS4_2"/>
    <property type="match status" value="1"/>
</dbReference>
<dbReference type="InterPro" id="IPR002559">
    <property type="entry name" value="Transposase_11"/>
</dbReference>
<dbReference type="Pfam" id="PF01609">
    <property type="entry name" value="DDE_Tnp_1"/>
    <property type="match status" value="1"/>
</dbReference>
<dbReference type="OrthoDB" id="468082at2"/>
<dbReference type="InterPro" id="IPR047768">
    <property type="entry name" value="Tn5p-like"/>
</dbReference>
<dbReference type="GO" id="GO:0004803">
    <property type="term" value="F:transposase activity"/>
    <property type="evidence" value="ECO:0007669"/>
    <property type="project" value="InterPro"/>
</dbReference>
<dbReference type="PANTHER" id="PTHR37319:SF1">
    <property type="entry name" value="TRANSPOSASE TN5 DIMERISATION DOMAIN-CONTAINING PROTEIN"/>
    <property type="match status" value="1"/>
</dbReference>
<dbReference type="KEGG" id="mpro:BJP34_23745"/>
<evidence type="ECO:0000313" key="2">
    <source>
        <dbReference type="EMBL" id="AOX02045.1"/>
    </source>
</evidence>
<evidence type="ECO:0000313" key="3">
    <source>
        <dbReference type="Proteomes" id="UP000177870"/>
    </source>
</evidence>
<feature type="domain" description="Transposase IS4-like" evidence="1">
    <location>
        <begin position="101"/>
        <end position="297"/>
    </location>
</feature>
<dbReference type="InterPro" id="IPR012337">
    <property type="entry name" value="RNaseH-like_sf"/>
</dbReference>
<sequence>MLPAFYQNHLKSQLNKSEYLFILILLSLLQTIKKVNLEKLANALSIPIKFESRRKRIQRFLSLPNLTIEKIWFPIVETWLSTYFTTEKLIYVAIDRTNWSRINFLMISIVWDKRAFPIYFELLPKLGSSNIHEQKTALSSVMPLLKNYKVCLLGDREFCSLKLAQHLQSLGVYFCLRLKKNEFIEVKNDLWIQLNNLGLTPGLSLFIQGVKVTKTRGFISFNVACKWQRKLKGISPKEAWFILTNLESLELAISAYKKRFDIEEMFRDFKTGGYNIEETKVEGKRLISLVLLIAIAYTSSTIQGQHIKRQGIQNYVARVKESRRRERRHSSFYVGLYSQTWVNLKDVCLELVTELMKLNPNKRKYYQRGLRARLLIESAF</sequence>
<dbReference type="AlphaFoldDB" id="A0A1D8TWW7"/>
<organism evidence="2 3">
    <name type="scientific">Moorena producens PAL-8-15-08-1</name>
    <dbReference type="NCBI Taxonomy" id="1458985"/>
    <lineage>
        <taxon>Bacteria</taxon>
        <taxon>Bacillati</taxon>
        <taxon>Cyanobacteriota</taxon>
        <taxon>Cyanophyceae</taxon>
        <taxon>Coleofasciculales</taxon>
        <taxon>Coleofasciculaceae</taxon>
        <taxon>Moorena</taxon>
    </lineage>
</organism>
<proteinExistence type="predicted"/>
<accession>A0A1D8TWW7</accession>
<dbReference type="Proteomes" id="UP000177870">
    <property type="component" value="Chromosome"/>
</dbReference>
<dbReference type="SUPFAM" id="SSF53098">
    <property type="entry name" value="Ribonuclease H-like"/>
    <property type="match status" value="1"/>
</dbReference>
<name>A0A1D8TWW7_9CYAN</name>
<dbReference type="InterPro" id="IPR047658">
    <property type="entry name" value="IS4-like_transpos"/>
</dbReference>
<gene>
    <name evidence="2" type="ORF">BJP34_23745</name>
</gene>
<evidence type="ECO:0000259" key="1">
    <source>
        <dbReference type="Pfam" id="PF01609"/>
    </source>
</evidence>
<dbReference type="RefSeq" id="WP_070394472.1">
    <property type="nucleotide sequence ID" value="NZ_CP017599.1"/>
</dbReference>
<dbReference type="STRING" id="1458985.BJP34_23745"/>
<reference evidence="3" key="1">
    <citation type="submission" date="2016-10" db="EMBL/GenBank/DDBJ databases">
        <title>Comparative genomics uncovers the prolific and rare metabolic potential of the cyanobacterial genus Moorea.</title>
        <authorList>
            <person name="Leao T."/>
            <person name="Castelao G."/>
            <person name="Korobeynikov A."/>
            <person name="Monroe E.A."/>
            <person name="Podell S."/>
            <person name="Glukhov E."/>
            <person name="Allen E."/>
            <person name="Gerwick W.H."/>
            <person name="Gerwick L."/>
        </authorList>
    </citation>
    <scope>NUCLEOTIDE SEQUENCE [LARGE SCALE GENOMIC DNA]</scope>
    <source>
        <strain evidence="3">PAL-8-15-08-1</strain>
    </source>
</reference>